<evidence type="ECO:0000313" key="2">
    <source>
        <dbReference type="EMBL" id="KAH8705030.1"/>
    </source>
</evidence>
<dbReference type="Proteomes" id="UP001201262">
    <property type="component" value="Unassembled WGS sequence"/>
</dbReference>
<protein>
    <recommendedName>
        <fullName evidence="4">Ecp2 effector protein domain-containing protein</fullName>
    </recommendedName>
</protein>
<evidence type="ECO:0000313" key="3">
    <source>
        <dbReference type="Proteomes" id="UP001201262"/>
    </source>
</evidence>
<name>A0AAD4L1S3_9EURO</name>
<dbReference type="EMBL" id="JAJTJA010000001">
    <property type="protein sequence ID" value="KAH8705030.1"/>
    <property type="molecule type" value="Genomic_DNA"/>
</dbReference>
<evidence type="ECO:0008006" key="4">
    <source>
        <dbReference type="Google" id="ProtNLM"/>
    </source>
</evidence>
<reference evidence="2" key="1">
    <citation type="submission" date="2021-12" db="EMBL/GenBank/DDBJ databases">
        <title>Convergent genome expansion in fungi linked to evolution of root-endophyte symbiosis.</title>
        <authorList>
            <consortium name="DOE Joint Genome Institute"/>
            <person name="Ke Y.-H."/>
            <person name="Bonito G."/>
            <person name="Liao H.-L."/>
            <person name="Looney B."/>
            <person name="Rojas-Flechas A."/>
            <person name="Nash J."/>
            <person name="Hameed K."/>
            <person name="Schadt C."/>
            <person name="Martin F."/>
            <person name="Crous P.W."/>
            <person name="Miettinen O."/>
            <person name="Magnuson J.K."/>
            <person name="Labbe J."/>
            <person name="Jacobson D."/>
            <person name="Doktycz M.J."/>
            <person name="Veneault-Fourrey C."/>
            <person name="Kuo A."/>
            <person name="Mondo S."/>
            <person name="Calhoun S."/>
            <person name="Riley R."/>
            <person name="Ohm R."/>
            <person name="LaButti K."/>
            <person name="Andreopoulos B."/>
            <person name="Pangilinan J."/>
            <person name="Nolan M."/>
            <person name="Tritt A."/>
            <person name="Clum A."/>
            <person name="Lipzen A."/>
            <person name="Daum C."/>
            <person name="Barry K."/>
            <person name="Grigoriev I.V."/>
            <person name="Vilgalys R."/>
        </authorList>
    </citation>
    <scope>NUCLEOTIDE SEQUENCE</scope>
    <source>
        <strain evidence="2">PMI_201</strain>
    </source>
</reference>
<evidence type="ECO:0000256" key="1">
    <source>
        <dbReference type="SAM" id="SignalP"/>
    </source>
</evidence>
<sequence length="193" mass="21608">MCEKILQHLWVVLAAITVIASPIKDRAVQATKANKLNYVPVSNIRHVDQGELSCLSDNNFNEQGDPNWFMSYNGATQLANASCGSWQAYGIPMDYSPGVMVYSHTPHDAFMSINDSTDPQYTRAQVTFAYIGGPNCPDLDKLGIGIYPVCKERLATIINYCDTGRNDNLWKQGGRFFRDCMVWSIWKMPVSPT</sequence>
<gene>
    <name evidence="2" type="ORF">BGW36DRAFT_421607</name>
</gene>
<accession>A0AAD4L1S3</accession>
<keyword evidence="3" id="KW-1185">Reference proteome</keyword>
<proteinExistence type="predicted"/>
<feature type="chain" id="PRO_5041959289" description="Ecp2 effector protein domain-containing protein" evidence="1">
    <location>
        <begin position="21"/>
        <end position="193"/>
    </location>
</feature>
<dbReference type="GeneID" id="70249881"/>
<dbReference type="AlphaFoldDB" id="A0AAD4L1S3"/>
<keyword evidence="1" id="KW-0732">Signal</keyword>
<feature type="signal peptide" evidence="1">
    <location>
        <begin position="1"/>
        <end position="20"/>
    </location>
</feature>
<organism evidence="2 3">
    <name type="scientific">Talaromyces proteolyticus</name>
    <dbReference type="NCBI Taxonomy" id="1131652"/>
    <lineage>
        <taxon>Eukaryota</taxon>
        <taxon>Fungi</taxon>
        <taxon>Dikarya</taxon>
        <taxon>Ascomycota</taxon>
        <taxon>Pezizomycotina</taxon>
        <taxon>Eurotiomycetes</taxon>
        <taxon>Eurotiomycetidae</taxon>
        <taxon>Eurotiales</taxon>
        <taxon>Trichocomaceae</taxon>
        <taxon>Talaromyces</taxon>
        <taxon>Talaromyces sect. Bacilispori</taxon>
    </lineage>
</organism>
<comment type="caution">
    <text evidence="2">The sequence shown here is derived from an EMBL/GenBank/DDBJ whole genome shotgun (WGS) entry which is preliminary data.</text>
</comment>
<dbReference type="RefSeq" id="XP_046077651.1">
    <property type="nucleotide sequence ID" value="XM_046219594.1"/>
</dbReference>